<dbReference type="InterPro" id="IPR001304">
    <property type="entry name" value="C-type_lectin-like"/>
</dbReference>
<dbReference type="PROSITE" id="PS50041">
    <property type="entry name" value="C_TYPE_LECTIN_2"/>
    <property type="match status" value="1"/>
</dbReference>
<reference evidence="2" key="2">
    <citation type="submission" date="2025-09" db="UniProtKB">
        <authorList>
            <consortium name="Ensembl"/>
        </authorList>
    </citation>
    <scope>IDENTIFICATION</scope>
</reference>
<dbReference type="Gene3D" id="3.10.100.10">
    <property type="entry name" value="Mannose-Binding Protein A, subunit A"/>
    <property type="match status" value="1"/>
</dbReference>
<organism evidence="2 3">
    <name type="scientific">Kryptolebias marmoratus</name>
    <name type="common">Mangrove killifish</name>
    <name type="synonym">Rivulus marmoratus</name>
    <dbReference type="NCBI Taxonomy" id="37003"/>
    <lineage>
        <taxon>Eukaryota</taxon>
        <taxon>Metazoa</taxon>
        <taxon>Chordata</taxon>
        <taxon>Craniata</taxon>
        <taxon>Vertebrata</taxon>
        <taxon>Euteleostomi</taxon>
        <taxon>Actinopterygii</taxon>
        <taxon>Neopterygii</taxon>
        <taxon>Teleostei</taxon>
        <taxon>Neoteleostei</taxon>
        <taxon>Acanthomorphata</taxon>
        <taxon>Ovalentaria</taxon>
        <taxon>Atherinomorphae</taxon>
        <taxon>Cyprinodontiformes</taxon>
        <taxon>Rivulidae</taxon>
        <taxon>Kryptolebias</taxon>
    </lineage>
</organism>
<dbReference type="Proteomes" id="UP000264800">
    <property type="component" value="Unplaced"/>
</dbReference>
<sequence>WSNGNPFRYLNWDSGRFTLCFMSDTIFFCVDMGFCSAPWIPYNGHCFHLYRTDKTWADARSACRKEGGDLASIRNLEDQSFVIAQLGYDEVWIGLNDKKTEGLFDWTDHSTVSFTSWEFGKPTVTSGQEDCVLISGESFKIKKYSHVKCK</sequence>
<dbReference type="OMA" id="SSCNCIS"/>
<dbReference type="STRING" id="37003.ENSKMAP00000000905"/>
<evidence type="ECO:0000313" key="2">
    <source>
        <dbReference type="Ensembl" id="ENSKMAP00000000905.1"/>
    </source>
</evidence>
<dbReference type="AlphaFoldDB" id="A0A3Q2ZE58"/>
<proteinExistence type="predicted"/>
<dbReference type="InterPro" id="IPR050111">
    <property type="entry name" value="C-type_lectin/snaclec_domain"/>
</dbReference>
<accession>A0A3Q2ZE58</accession>
<dbReference type="InterPro" id="IPR016186">
    <property type="entry name" value="C-type_lectin-like/link_sf"/>
</dbReference>
<evidence type="ECO:0000313" key="3">
    <source>
        <dbReference type="Proteomes" id="UP000264800"/>
    </source>
</evidence>
<reference evidence="2" key="1">
    <citation type="submission" date="2025-08" db="UniProtKB">
        <authorList>
            <consortium name="Ensembl"/>
        </authorList>
    </citation>
    <scope>IDENTIFICATION</scope>
</reference>
<dbReference type="SMART" id="SM00034">
    <property type="entry name" value="CLECT"/>
    <property type="match status" value="1"/>
</dbReference>
<dbReference type="SUPFAM" id="SSF56436">
    <property type="entry name" value="C-type lectin-like"/>
    <property type="match status" value="1"/>
</dbReference>
<name>A0A3Q2ZE58_KRYMA</name>
<evidence type="ECO:0000259" key="1">
    <source>
        <dbReference type="PROSITE" id="PS50041"/>
    </source>
</evidence>
<protein>
    <recommendedName>
        <fullName evidence="1">C-type lectin domain-containing protein</fullName>
    </recommendedName>
</protein>
<dbReference type="PANTHER" id="PTHR22803">
    <property type="entry name" value="MANNOSE, PHOSPHOLIPASE, LECTIN RECEPTOR RELATED"/>
    <property type="match status" value="1"/>
</dbReference>
<feature type="domain" description="C-type lectin" evidence="1">
    <location>
        <begin position="42"/>
        <end position="150"/>
    </location>
</feature>
<keyword evidence="3" id="KW-1185">Reference proteome</keyword>
<dbReference type="GeneTree" id="ENSGT01050000244842"/>
<dbReference type="InterPro" id="IPR016187">
    <property type="entry name" value="CTDL_fold"/>
</dbReference>
<dbReference type="Ensembl" id="ENSKMAT00000000936.1">
    <property type="protein sequence ID" value="ENSKMAP00000000905.1"/>
    <property type="gene ID" value="ENSKMAG00000000684.1"/>
</dbReference>
<dbReference type="CDD" id="cd00037">
    <property type="entry name" value="CLECT"/>
    <property type="match status" value="1"/>
</dbReference>
<dbReference type="Pfam" id="PF00059">
    <property type="entry name" value="Lectin_C"/>
    <property type="match status" value="1"/>
</dbReference>